<evidence type="ECO:0000313" key="3">
    <source>
        <dbReference type="Proteomes" id="UP001597478"/>
    </source>
</evidence>
<comment type="caution">
    <text evidence="2">The sequence shown here is derived from an EMBL/GenBank/DDBJ whole genome shotgun (WGS) entry which is preliminary data.</text>
</comment>
<reference evidence="3" key="1">
    <citation type="journal article" date="2019" name="Int. J. Syst. Evol. Microbiol.">
        <title>The Global Catalogue of Microorganisms (GCM) 10K type strain sequencing project: providing services to taxonomists for standard genome sequencing and annotation.</title>
        <authorList>
            <consortium name="The Broad Institute Genomics Platform"/>
            <consortium name="The Broad Institute Genome Sequencing Center for Infectious Disease"/>
            <person name="Wu L."/>
            <person name="Ma J."/>
        </authorList>
    </citation>
    <scope>NUCLEOTIDE SEQUENCE [LARGE SCALE GENOMIC DNA]</scope>
    <source>
        <strain evidence="3">IBRC-M 10906</strain>
    </source>
</reference>
<feature type="transmembrane region" description="Helical" evidence="1">
    <location>
        <begin position="20"/>
        <end position="43"/>
    </location>
</feature>
<feature type="transmembrane region" description="Helical" evidence="1">
    <location>
        <begin position="63"/>
        <end position="84"/>
    </location>
</feature>
<dbReference type="InterPro" id="IPR011701">
    <property type="entry name" value="MFS"/>
</dbReference>
<dbReference type="PANTHER" id="PTHR23530:SF1">
    <property type="entry name" value="PERMEASE, MAJOR FACILITATOR SUPERFAMILY-RELATED"/>
    <property type="match status" value="1"/>
</dbReference>
<feature type="transmembrane region" description="Helical" evidence="1">
    <location>
        <begin position="143"/>
        <end position="160"/>
    </location>
</feature>
<evidence type="ECO:0000256" key="1">
    <source>
        <dbReference type="SAM" id="Phobius"/>
    </source>
</evidence>
<dbReference type="InterPro" id="IPR053160">
    <property type="entry name" value="MFS_DHA3_Transporter"/>
</dbReference>
<dbReference type="Gene3D" id="1.20.1250.20">
    <property type="entry name" value="MFS general substrate transporter like domains"/>
    <property type="match status" value="1"/>
</dbReference>
<dbReference type="CDD" id="cd06174">
    <property type="entry name" value="MFS"/>
    <property type="match status" value="1"/>
</dbReference>
<gene>
    <name evidence="2" type="ORF">ACFS2C_21165</name>
</gene>
<dbReference type="Pfam" id="PF07690">
    <property type="entry name" value="MFS_1"/>
    <property type="match status" value="1"/>
</dbReference>
<dbReference type="Proteomes" id="UP001597478">
    <property type="component" value="Unassembled WGS sequence"/>
</dbReference>
<keyword evidence="1" id="KW-0812">Transmembrane</keyword>
<feature type="transmembrane region" description="Helical" evidence="1">
    <location>
        <begin position="229"/>
        <end position="248"/>
    </location>
</feature>
<dbReference type="InterPro" id="IPR036259">
    <property type="entry name" value="MFS_trans_sf"/>
</dbReference>
<keyword evidence="1" id="KW-0472">Membrane</keyword>
<proteinExistence type="predicted"/>
<keyword evidence="3" id="KW-1185">Reference proteome</keyword>
<accession>A0ABW5WEF0</accession>
<evidence type="ECO:0000313" key="2">
    <source>
        <dbReference type="EMBL" id="MFD2801901.1"/>
    </source>
</evidence>
<keyword evidence="1" id="KW-1133">Transmembrane helix</keyword>
<name>A0ABW5WEF0_9PSEU</name>
<feature type="transmembrane region" description="Helical" evidence="1">
    <location>
        <begin position="190"/>
        <end position="209"/>
    </location>
</feature>
<dbReference type="PANTHER" id="PTHR23530">
    <property type="entry name" value="TRANSPORT PROTEIN-RELATED"/>
    <property type="match status" value="1"/>
</dbReference>
<protein>
    <submittedName>
        <fullName evidence="2">MFS transporter</fullName>
    </submittedName>
</protein>
<sequence length="374" mass="37959">MPLYPLYALLFTHTGLSDAEISALFALWSVVGVVGEVPTGALADRFSRRSSLAVGGVLQAAGYLLWTTLPGFSAFAAGFVLWGIGGTLVSGAVEAWLYDTLAAADAESSFARLYGQVNACELIAQVPSALAATLLLPLGGFDLVGWASVATCLGAALLAARLPEPPRHGADEPGDGLGYLATLKAGVTEAVTTPGVRGAVVVVALLASLDGIEEYFGVLAEDWQVPLQWISLAVLGIPLAGAAGAAVAGRLAPRALAPVLLAGVLIFAAAGLFAHPSGLALVALFYALYRAVLVVGEARLQERIDGRARATVTSVAGVGTDLAGLLLYGSWAVAGLPAALVLAAVVALVLPLGLGRARARRGPDPIRPPSATTT</sequence>
<dbReference type="EMBL" id="JBHUOF010000038">
    <property type="protein sequence ID" value="MFD2801901.1"/>
    <property type="molecule type" value="Genomic_DNA"/>
</dbReference>
<feature type="transmembrane region" description="Helical" evidence="1">
    <location>
        <begin position="255"/>
        <end position="273"/>
    </location>
</feature>
<organism evidence="2 3">
    <name type="scientific">Prauserella oleivorans</name>
    <dbReference type="NCBI Taxonomy" id="1478153"/>
    <lineage>
        <taxon>Bacteria</taxon>
        <taxon>Bacillati</taxon>
        <taxon>Actinomycetota</taxon>
        <taxon>Actinomycetes</taxon>
        <taxon>Pseudonocardiales</taxon>
        <taxon>Pseudonocardiaceae</taxon>
        <taxon>Prauserella</taxon>
    </lineage>
</organism>
<dbReference type="SUPFAM" id="SSF103473">
    <property type="entry name" value="MFS general substrate transporter"/>
    <property type="match status" value="1"/>
</dbReference>
<feature type="transmembrane region" description="Helical" evidence="1">
    <location>
        <begin position="334"/>
        <end position="354"/>
    </location>
</feature>
<dbReference type="RefSeq" id="WP_377384413.1">
    <property type="nucleotide sequence ID" value="NZ_JBHSAN010000002.1"/>
</dbReference>